<dbReference type="GO" id="GO:0004563">
    <property type="term" value="F:beta-N-acetylhexosaminidase activity"/>
    <property type="evidence" value="ECO:0007669"/>
    <property type="project" value="UniProtKB-EC"/>
</dbReference>
<evidence type="ECO:0000256" key="3">
    <source>
        <dbReference type="ARBA" id="ARBA00012663"/>
    </source>
</evidence>
<feature type="region of interest" description="Disordered" evidence="6">
    <location>
        <begin position="25"/>
        <end position="62"/>
    </location>
</feature>
<dbReference type="PANTHER" id="PTHR30480">
    <property type="entry name" value="BETA-HEXOSAMINIDASE-RELATED"/>
    <property type="match status" value="1"/>
</dbReference>
<dbReference type="EC" id="3.2.1.52" evidence="3"/>
<dbReference type="PANTHER" id="PTHR30480:SF13">
    <property type="entry name" value="BETA-HEXOSAMINIDASE"/>
    <property type="match status" value="1"/>
</dbReference>
<dbReference type="GO" id="GO:0009254">
    <property type="term" value="P:peptidoglycan turnover"/>
    <property type="evidence" value="ECO:0007669"/>
    <property type="project" value="TreeGrafter"/>
</dbReference>
<dbReference type="InterPro" id="IPR036962">
    <property type="entry name" value="Glyco_hydro_3_N_sf"/>
</dbReference>
<dbReference type="PROSITE" id="PS51318">
    <property type="entry name" value="TAT"/>
    <property type="match status" value="1"/>
</dbReference>
<keyword evidence="5 8" id="KW-0326">Glycosidase</keyword>
<organism evidence="8 9">
    <name type="scientific">Acidipropionibacterium virtanenii</name>
    <dbReference type="NCBI Taxonomy" id="2057246"/>
    <lineage>
        <taxon>Bacteria</taxon>
        <taxon>Bacillati</taxon>
        <taxon>Actinomycetota</taxon>
        <taxon>Actinomycetes</taxon>
        <taxon>Propionibacteriales</taxon>
        <taxon>Propionibacteriaceae</taxon>
        <taxon>Acidipropionibacterium</taxon>
    </lineage>
</organism>
<reference evidence="8 9" key="1">
    <citation type="submission" date="2017-12" db="EMBL/GenBank/DDBJ databases">
        <title>The whole genome sequence of the Acidipropionibacterium virtanenii sp. nov. type strain JS278.</title>
        <authorList>
            <person name="Laine P."/>
            <person name="Deptula P."/>
            <person name="Varmanen P."/>
            <person name="Auvinen P."/>
        </authorList>
    </citation>
    <scope>NUCLEOTIDE SEQUENCE [LARGE SCALE GENOMIC DNA]</scope>
    <source>
        <strain evidence="8 9">JS278</strain>
    </source>
</reference>
<dbReference type="PROSITE" id="PS00775">
    <property type="entry name" value="GLYCOSYL_HYDROL_F3"/>
    <property type="match status" value="1"/>
</dbReference>
<evidence type="ECO:0000313" key="9">
    <source>
        <dbReference type="Proteomes" id="UP000251995"/>
    </source>
</evidence>
<dbReference type="EMBL" id="CP025198">
    <property type="protein sequence ID" value="AXE38898.1"/>
    <property type="molecule type" value="Genomic_DNA"/>
</dbReference>
<dbReference type="SUPFAM" id="SSF51445">
    <property type="entry name" value="(Trans)glycosidases"/>
    <property type="match status" value="1"/>
</dbReference>
<dbReference type="GO" id="GO:0005975">
    <property type="term" value="P:carbohydrate metabolic process"/>
    <property type="evidence" value="ECO:0007669"/>
    <property type="project" value="InterPro"/>
</dbReference>
<evidence type="ECO:0000256" key="4">
    <source>
        <dbReference type="ARBA" id="ARBA00022801"/>
    </source>
</evidence>
<keyword evidence="4 8" id="KW-0378">Hydrolase</keyword>
<sequence>MTLHRRELLTAGALLPLLAACGSSESGSSPGASGTDSSEATGTAPTPSESTTAASATPSSTGPKMLAGRCLMVGMTPDADIDEIADLVSGHRLAGAFLLGSWTSTSQITEAVAALHRAARSTGLPGALVAADQEGGLVHNLQSEAFTTVPSAERLGQGDPATCQRLAATTGAEMRKAGLNMVLAPVADVVDPEVGADNAPVGALHRGYGTDPQKVGRFVTAAVKGFTGAGIVTSIKHFPGLGAVRTNTDLGAATDRTTGADSATLASFRAGIAAGSQTVMISSAVYSRIDPDSPAVFSRAVVTDLLRSRLGFSGVVVSDDLGAAKAVAATPAGRRATRFLRAGGDLVLCADPSLVPSMVSGLVDAAGDSSFARTLAASARRVDRLVSGAAR</sequence>
<dbReference type="InterPro" id="IPR017853">
    <property type="entry name" value="GH"/>
</dbReference>
<evidence type="ECO:0000256" key="2">
    <source>
        <dbReference type="ARBA" id="ARBA00005336"/>
    </source>
</evidence>
<dbReference type="OrthoDB" id="9805821at2"/>
<keyword evidence="9" id="KW-1185">Reference proteome</keyword>
<dbReference type="Gene3D" id="3.20.20.300">
    <property type="entry name" value="Glycoside hydrolase, family 3, N-terminal domain"/>
    <property type="match status" value="1"/>
</dbReference>
<name>A0A344UUF0_9ACTN</name>
<dbReference type="Proteomes" id="UP000251995">
    <property type="component" value="Chromosome"/>
</dbReference>
<comment type="similarity">
    <text evidence="2">Belongs to the glycosyl hydrolase 3 family.</text>
</comment>
<dbReference type="RefSeq" id="WP_114044838.1">
    <property type="nucleotide sequence ID" value="NZ_CP025198.1"/>
</dbReference>
<dbReference type="InterPro" id="IPR019800">
    <property type="entry name" value="Glyco_hydro_3_AS"/>
</dbReference>
<dbReference type="InterPro" id="IPR006311">
    <property type="entry name" value="TAT_signal"/>
</dbReference>
<dbReference type="AlphaFoldDB" id="A0A344UUF0"/>
<feature type="domain" description="Glycoside hydrolase family 3 N-terminal" evidence="7">
    <location>
        <begin position="80"/>
        <end position="384"/>
    </location>
</feature>
<evidence type="ECO:0000259" key="7">
    <source>
        <dbReference type="Pfam" id="PF00933"/>
    </source>
</evidence>
<dbReference type="InterPro" id="IPR050226">
    <property type="entry name" value="NagZ_Beta-hexosaminidase"/>
</dbReference>
<gene>
    <name evidence="8" type="primary">nagZ_1</name>
    <name evidence="8" type="ORF">JS278_01735</name>
</gene>
<evidence type="ECO:0000313" key="8">
    <source>
        <dbReference type="EMBL" id="AXE38898.1"/>
    </source>
</evidence>
<evidence type="ECO:0000256" key="1">
    <source>
        <dbReference type="ARBA" id="ARBA00001231"/>
    </source>
</evidence>
<dbReference type="PROSITE" id="PS51257">
    <property type="entry name" value="PROKAR_LIPOPROTEIN"/>
    <property type="match status" value="1"/>
</dbReference>
<comment type="catalytic activity">
    <reaction evidence="1">
        <text>Hydrolysis of terminal non-reducing N-acetyl-D-hexosamine residues in N-acetyl-beta-D-hexosaminides.</text>
        <dbReference type="EC" id="3.2.1.52"/>
    </reaction>
</comment>
<proteinExistence type="inferred from homology"/>
<dbReference type="KEGG" id="acij:JS278_01735"/>
<evidence type="ECO:0000256" key="5">
    <source>
        <dbReference type="ARBA" id="ARBA00023295"/>
    </source>
</evidence>
<evidence type="ECO:0000256" key="6">
    <source>
        <dbReference type="SAM" id="MobiDB-lite"/>
    </source>
</evidence>
<protein>
    <recommendedName>
        <fullName evidence="3">beta-N-acetylhexosaminidase</fullName>
        <ecNumber evidence="3">3.2.1.52</ecNumber>
    </recommendedName>
</protein>
<dbReference type="Pfam" id="PF00933">
    <property type="entry name" value="Glyco_hydro_3"/>
    <property type="match status" value="1"/>
</dbReference>
<dbReference type="InterPro" id="IPR001764">
    <property type="entry name" value="Glyco_hydro_3_N"/>
</dbReference>
<accession>A0A344UUF0</accession>